<reference evidence="2 3" key="1">
    <citation type="journal article" date="2019" name="Commun. Biol.">
        <title>The bagworm genome reveals a unique fibroin gene that provides high tensile strength.</title>
        <authorList>
            <person name="Kono N."/>
            <person name="Nakamura H."/>
            <person name="Ohtoshi R."/>
            <person name="Tomita M."/>
            <person name="Numata K."/>
            <person name="Arakawa K."/>
        </authorList>
    </citation>
    <scope>NUCLEOTIDE SEQUENCE [LARGE SCALE GENOMIC DNA]</scope>
</reference>
<evidence type="ECO:0000313" key="2">
    <source>
        <dbReference type="EMBL" id="GBP26551.1"/>
    </source>
</evidence>
<gene>
    <name evidence="2" type="ORF">EVAR_86054_1</name>
</gene>
<dbReference type="Proteomes" id="UP000299102">
    <property type="component" value="Unassembled WGS sequence"/>
</dbReference>
<name>A0A4C1UJ95_EUMVA</name>
<accession>A0A4C1UJ95</accession>
<dbReference type="InterPro" id="IPR036691">
    <property type="entry name" value="Endo/exonu/phosph_ase_sf"/>
</dbReference>
<dbReference type="AlphaFoldDB" id="A0A4C1UJ95"/>
<protein>
    <recommendedName>
        <fullName evidence="1">Endonuclease/exonuclease/phosphatase domain-containing protein</fullName>
    </recommendedName>
</protein>
<keyword evidence="3" id="KW-1185">Reference proteome</keyword>
<dbReference type="OrthoDB" id="445826at2759"/>
<dbReference type="EMBL" id="BGZK01000181">
    <property type="protein sequence ID" value="GBP26551.1"/>
    <property type="molecule type" value="Genomic_DNA"/>
</dbReference>
<dbReference type="Pfam" id="PF14529">
    <property type="entry name" value="Exo_endo_phos_2"/>
    <property type="match status" value="1"/>
</dbReference>
<dbReference type="Gene3D" id="3.60.10.10">
    <property type="entry name" value="Endonuclease/exonuclease/phosphatase"/>
    <property type="match status" value="1"/>
</dbReference>
<evidence type="ECO:0000313" key="3">
    <source>
        <dbReference type="Proteomes" id="UP000299102"/>
    </source>
</evidence>
<sequence length="415" mass="46827">MKLFCNTKNHLYSVRARATPRVKDCEVDDRMQAVYTLTNSVKYPSYQTVALSDLEALLALGDSVILFDDFNFKNPRWRYPVANCVGNKLIRLENKLNYEIIVLSSSTYYPGNPSNRPSMLDITIVKGIKRQREDSECLADSIESRCFYASPPLKVLNIHCIEEEGRHKASLEPKDDLLPVSLSEVQTLIKSFKTRKTPGLDGSTLSPLLYSAYINDIPDLTSDIQLTLFEDDTLLYYQARHKNQFYSTYREPLISWVDGSKPGGSRDLELPTIAKFLKDASKRFFDIAESHPNALLSSAVSHTLIIFFRMPRNILSDPPDALTAVIQSLMEVNDTNDRLSLVVMGAAVRNNGLSVTAGGLLPAYGAISYSCNGCRHNREGYEYFENADRCDCLPFSDDALYRHETYCYGILLRTV</sequence>
<feature type="domain" description="Endonuclease/exonuclease/phosphatase" evidence="1">
    <location>
        <begin position="50"/>
        <end position="132"/>
    </location>
</feature>
<organism evidence="2 3">
    <name type="scientific">Eumeta variegata</name>
    <name type="common">Bagworm moth</name>
    <name type="synonym">Eumeta japonica</name>
    <dbReference type="NCBI Taxonomy" id="151549"/>
    <lineage>
        <taxon>Eukaryota</taxon>
        <taxon>Metazoa</taxon>
        <taxon>Ecdysozoa</taxon>
        <taxon>Arthropoda</taxon>
        <taxon>Hexapoda</taxon>
        <taxon>Insecta</taxon>
        <taxon>Pterygota</taxon>
        <taxon>Neoptera</taxon>
        <taxon>Endopterygota</taxon>
        <taxon>Lepidoptera</taxon>
        <taxon>Glossata</taxon>
        <taxon>Ditrysia</taxon>
        <taxon>Tineoidea</taxon>
        <taxon>Psychidae</taxon>
        <taxon>Oiketicinae</taxon>
        <taxon>Eumeta</taxon>
    </lineage>
</organism>
<dbReference type="GO" id="GO:0003824">
    <property type="term" value="F:catalytic activity"/>
    <property type="evidence" value="ECO:0007669"/>
    <property type="project" value="InterPro"/>
</dbReference>
<evidence type="ECO:0000259" key="1">
    <source>
        <dbReference type="Pfam" id="PF14529"/>
    </source>
</evidence>
<proteinExistence type="predicted"/>
<dbReference type="InterPro" id="IPR005135">
    <property type="entry name" value="Endo/exonuclease/phosphatase"/>
</dbReference>
<comment type="caution">
    <text evidence="2">The sequence shown here is derived from an EMBL/GenBank/DDBJ whole genome shotgun (WGS) entry which is preliminary data.</text>
</comment>
<dbReference type="SUPFAM" id="SSF56219">
    <property type="entry name" value="DNase I-like"/>
    <property type="match status" value="1"/>
</dbReference>